<feature type="signal peptide" evidence="1">
    <location>
        <begin position="1"/>
        <end position="22"/>
    </location>
</feature>
<dbReference type="KEGG" id="msq:BKP64_11755"/>
<evidence type="ECO:0000313" key="3">
    <source>
        <dbReference type="Proteomes" id="UP000177445"/>
    </source>
</evidence>
<keyword evidence="1" id="KW-0732">Signal</keyword>
<accession>A0A1D9GMG3</accession>
<feature type="chain" id="PRO_5009441988" evidence="1">
    <location>
        <begin position="23"/>
        <end position="122"/>
    </location>
</feature>
<organism evidence="2 3">
    <name type="scientific">Marinobacter salinus</name>
    <dbReference type="NCBI Taxonomy" id="1874317"/>
    <lineage>
        <taxon>Bacteria</taxon>
        <taxon>Pseudomonadati</taxon>
        <taxon>Pseudomonadota</taxon>
        <taxon>Gammaproteobacteria</taxon>
        <taxon>Pseudomonadales</taxon>
        <taxon>Marinobacteraceae</taxon>
        <taxon>Marinobacter</taxon>
    </lineage>
</organism>
<proteinExistence type="predicted"/>
<dbReference type="STRING" id="1874317.BKP64_11755"/>
<dbReference type="OrthoDB" id="6370086at2"/>
<protein>
    <submittedName>
        <fullName evidence="2">Uncharacterized protein</fullName>
    </submittedName>
</protein>
<keyword evidence="3" id="KW-1185">Reference proteome</keyword>
<dbReference type="RefSeq" id="WP_070970186.1">
    <property type="nucleotide sequence ID" value="NZ_CP017715.1"/>
</dbReference>
<evidence type="ECO:0000256" key="1">
    <source>
        <dbReference type="SAM" id="SignalP"/>
    </source>
</evidence>
<name>A0A1D9GMG3_9GAMM</name>
<dbReference type="Proteomes" id="UP000177445">
    <property type="component" value="Chromosome"/>
</dbReference>
<reference evidence="2 3" key="1">
    <citation type="submission" date="2016-10" db="EMBL/GenBank/DDBJ databases">
        <title>Marinobacter salinus sp. nov., a moderately halophilic bacterium isolated from a tidal flat environment.</title>
        <authorList>
            <person name="Park S.-J."/>
        </authorList>
    </citation>
    <scope>NUCLEOTIDE SEQUENCE [LARGE SCALE GENOMIC DNA]</scope>
    <source>
        <strain evidence="2 3">Hb8</strain>
    </source>
</reference>
<evidence type="ECO:0000313" key="2">
    <source>
        <dbReference type="EMBL" id="AOY88789.1"/>
    </source>
</evidence>
<dbReference type="EMBL" id="CP017715">
    <property type="protein sequence ID" value="AOY88789.1"/>
    <property type="molecule type" value="Genomic_DNA"/>
</dbReference>
<dbReference type="AlphaFoldDB" id="A0A1D9GMG3"/>
<gene>
    <name evidence="2" type="ORF">BKP64_11755</name>
</gene>
<sequence length="122" mass="13133">MIKKMLCLPLVMFVLAITPVSAASLEDARLIDSPIEAYEAASVELMVDSSSRVFSVVTEGCELCPEPRLLPARGFKVQVGKREVGADGYRRVSGQAGTVLVDSDSGMALMVIYPVQQEGELQ</sequence>